<sequence>MSSFVGYSFLLHLYVDLAAFVC</sequence>
<protein>
    <submittedName>
        <fullName evidence="1">Uncharacterized protein</fullName>
    </submittedName>
</protein>
<organism evidence="1">
    <name type="scientific">Arundo donax</name>
    <name type="common">Giant reed</name>
    <name type="synonym">Donax arundinaceus</name>
    <dbReference type="NCBI Taxonomy" id="35708"/>
    <lineage>
        <taxon>Eukaryota</taxon>
        <taxon>Viridiplantae</taxon>
        <taxon>Streptophyta</taxon>
        <taxon>Embryophyta</taxon>
        <taxon>Tracheophyta</taxon>
        <taxon>Spermatophyta</taxon>
        <taxon>Magnoliopsida</taxon>
        <taxon>Liliopsida</taxon>
        <taxon>Poales</taxon>
        <taxon>Poaceae</taxon>
        <taxon>PACMAD clade</taxon>
        <taxon>Arundinoideae</taxon>
        <taxon>Arundineae</taxon>
        <taxon>Arundo</taxon>
    </lineage>
</organism>
<accession>A0A0A8Z7B7</accession>
<reference evidence="1" key="2">
    <citation type="journal article" date="2015" name="Data Brief">
        <title>Shoot transcriptome of the giant reed, Arundo donax.</title>
        <authorList>
            <person name="Barrero R.A."/>
            <person name="Guerrero F.D."/>
            <person name="Moolhuijzen P."/>
            <person name="Goolsby J.A."/>
            <person name="Tidwell J."/>
            <person name="Bellgard S.E."/>
            <person name="Bellgard M.I."/>
        </authorList>
    </citation>
    <scope>NUCLEOTIDE SEQUENCE</scope>
    <source>
        <tissue evidence="1">Shoot tissue taken approximately 20 cm above the soil surface</tissue>
    </source>
</reference>
<evidence type="ECO:0000313" key="1">
    <source>
        <dbReference type="EMBL" id="JAD32610.1"/>
    </source>
</evidence>
<proteinExistence type="predicted"/>
<reference evidence="1" key="1">
    <citation type="submission" date="2014-09" db="EMBL/GenBank/DDBJ databases">
        <authorList>
            <person name="Magalhaes I.L.F."/>
            <person name="Oliveira U."/>
            <person name="Santos F.R."/>
            <person name="Vidigal T.H.D.A."/>
            <person name="Brescovit A.D."/>
            <person name="Santos A.J."/>
        </authorList>
    </citation>
    <scope>NUCLEOTIDE SEQUENCE</scope>
    <source>
        <tissue evidence="1">Shoot tissue taken approximately 20 cm above the soil surface</tissue>
    </source>
</reference>
<dbReference type="EMBL" id="GBRH01265285">
    <property type="protein sequence ID" value="JAD32610.1"/>
    <property type="molecule type" value="Transcribed_RNA"/>
</dbReference>
<dbReference type="AlphaFoldDB" id="A0A0A8Z7B7"/>
<name>A0A0A8Z7B7_ARUDO</name>